<reference evidence="1" key="1">
    <citation type="submission" date="2021-03" db="EMBL/GenBank/DDBJ databases">
        <title>Draft genome sequence of rust myrtle Austropuccinia psidii MF-1, a brazilian biotype.</title>
        <authorList>
            <person name="Quecine M.C."/>
            <person name="Pachon D.M.R."/>
            <person name="Bonatelli M.L."/>
            <person name="Correr F.H."/>
            <person name="Franceschini L.M."/>
            <person name="Leite T.F."/>
            <person name="Margarido G.R.A."/>
            <person name="Almeida C.A."/>
            <person name="Ferrarezi J.A."/>
            <person name="Labate C.A."/>
        </authorList>
    </citation>
    <scope>NUCLEOTIDE SEQUENCE</scope>
    <source>
        <strain evidence="1">MF-1</strain>
    </source>
</reference>
<gene>
    <name evidence="1" type="ORF">O181_062425</name>
</gene>
<organism evidence="1 2">
    <name type="scientific">Austropuccinia psidii MF-1</name>
    <dbReference type="NCBI Taxonomy" id="1389203"/>
    <lineage>
        <taxon>Eukaryota</taxon>
        <taxon>Fungi</taxon>
        <taxon>Dikarya</taxon>
        <taxon>Basidiomycota</taxon>
        <taxon>Pucciniomycotina</taxon>
        <taxon>Pucciniomycetes</taxon>
        <taxon>Pucciniales</taxon>
        <taxon>Sphaerophragmiaceae</taxon>
        <taxon>Austropuccinia</taxon>
    </lineage>
</organism>
<proteinExistence type="predicted"/>
<dbReference type="Proteomes" id="UP000765509">
    <property type="component" value="Unassembled WGS sequence"/>
</dbReference>
<comment type="caution">
    <text evidence="1">The sequence shown here is derived from an EMBL/GenBank/DDBJ whole genome shotgun (WGS) entry which is preliminary data.</text>
</comment>
<dbReference type="EMBL" id="AVOT02029758">
    <property type="protein sequence ID" value="MBW0522710.1"/>
    <property type="molecule type" value="Genomic_DNA"/>
</dbReference>
<keyword evidence="2" id="KW-1185">Reference proteome</keyword>
<protein>
    <submittedName>
        <fullName evidence="1">Uncharacterized protein</fullName>
    </submittedName>
</protein>
<evidence type="ECO:0000313" key="1">
    <source>
        <dbReference type="EMBL" id="MBW0522710.1"/>
    </source>
</evidence>
<sequence length="193" mass="21622">MKAQHWWVCPHNAQGGWKKLCGRKAMAIMRLARERAITLGMVIQSHPKSKNEGVWMHLRVRGISMHHTQILMPVQDPNASHAKLCAENLHSGEAFQKYQHFLTPVQAPNASQVKSLCLYRFPTIQIIAYAGAALHSSNTLLCGCRFPALHMQILMLVQVPNNSKNCLRQGRLPTIHTQTLTLVQVPNASHAKS</sequence>
<name>A0A9Q3EPA6_9BASI</name>
<dbReference type="AlphaFoldDB" id="A0A9Q3EPA6"/>
<dbReference type="OrthoDB" id="2519008at2759"/>
<evidence type="ECO:0000313" key="2">
    <source>
        <dbReference type="Proteomes" id="UP000765509"/>
    </source>
</evidence>
<accession>A0A9Q3EPA6</accession>